<organism evidence="3 4">
    <name type="scientific">Panagrellus redivivus</name>
    <name type="common">Microworm</name>
    <dbReference type="NCBI Taxonomy" id="6233"/>
    <lineage>
        <taxon>Eukaryota</taxon>
        <taxon>Metazoa</taxon>
        <taxon>Ecdysozoa</taxon>
        <taxon>Nematoda</taxon>
        <taxon>Chromadorea</taxon>
        <taxon>Rhabditida</taxon>
        <taxon>Tylenchina</taxon>
        <taxon>Panagrolaimomorpha</taxon>
        <taxon>Panagrolaimoidea</taxon>
        <taxon>Panagrolaimidae</taxon>
        <taxon>Panagrellus</taxon>
    </lineage>
</organism>
<dbReference type="Proteomes" id="UP000492821">
    <property type="component" value="Unassembled WGS sequence"/>
</dbReference>
<reference evidence="4" key="2">
    <citation type="submission" date="2020-10" db="UniProtKB">
        <authorList>
            <consortium name="WormBaseParasite"/>
        </authorList>
    </citation>
    <scope>IDENTIFICATION</scope>
</reference>
<feature type="domain" description="OTU" evidence="2">
    <location>
        <begin position="108"/>
        <end position="248"/>
    </location>
</feature>
<name>A0A7E4WDX1_PANRE</name>
<dbReference type="AlphaFoldDB" id="A0A7E4WDX1"/>
<feature type="region of interest" description="Disordered" evidence="1">
    <location>
        <begin position="25"/>
        <end position="50"/>
    </location>
</feature>
<evidence type="ECO:0000256" key="1">
    <source>
        <dbReference type="SAM" id="MobiDB-lite"/>
    </source>
</evidence>
<feature type="compositionally biased region" description="Low complexity" evidence="1">
    <location>
        <begin position="36"/>
        <end position="49"/>
    </location>
</feature>
<accession>A0A7E4WDX1</accession>
<evidence type="ECO:0000313" key="3">
    <source>
        <dbReference type="Proteomes" id="UP000492821"/>
    </source>
</evidence>
<protein>
    <submittedName>
        <fullName evidence="4">OTU domain-containing protein</fullName>
    </submittedName>
</protein>
<keyword evidence="3" id="KW-1185">Reference proteome</keyword>
<sequence length="249" mass="28464">MSSVNKFSRSVPQLAPVLTEVVKKKEVRRKPQNTFSKSMKPAAPPSSSSQPVKNVYLHFHYTAHLKFPFDPPTAEQLKLNCVDMKVPFLERLQFSPPPAMQLSTWTTVTTTPVMGDGSCGYRALSVLLTGRQEYHQQIRWIINDRIQSGAMPQKFYDFAGMQVIQKAQDKKTAANAAHPYYWFNVDDAYAFSLICDVNVFIYNAARMEWTLYNRTLFSQKKDEETTLVAGSMFHLLLKSDHFEPILSLQ</sequence>
<dbReference type="Gene3D" id="3.90.70.80">
    <property type="match status" value="1"/>
</dbReference>
<dbReference type="CDD" id="cd22744">
    <property type="entry name" value="OTU"/>
    <property type="match status" value="1"/>
</dbReference>
<proteinExistence type="predicted"/>
<evidence type="ECO:0000259" key="2">
    <source>
        <dbReference type="PROSITE" id="PS50802"/>
    </source>
</evidence>
<dbReference type="WBParaSite" id="Pan_g9731.t1">
    <property type="protein sequence ID" value="Pan_g9731.t1"/>
    <property type="gene ID" value="Pan_g9731"/>
</dbReference>
<reference evidence="3" key="1">
    <citation type="journal article" date="2013" name="Genetics">
        <title>The draft genome and transcriptome of Panagrellus redivivus are shaped by the harsh demands of a free-living lifestyle.</title>
        <authorList>
            <person name="Srinivasan J."/>
            <person name="Dillman A.R."/>
            <person name="Macchietto M.G."/>
            <person name="Heikkinen L."/>
            <person name="Lakso M."/>
            <person name="Fracchia K.M."/>
            <person name="Antoshechkin I."/>
            <person name="Mortazavi A."/>
            <person name="Wong G."/>
            <person name="Sternberg P.W."/>
        </authorList>
    </citation>
    <scope>NUCLEOTIDE SEQUENCE [LARGE SCALE GENOMIC DNA]</scope>
    <source>
        <strain evidence="3">MT8872</strain>
    </source>
</reference>
<dbReference type="PROSITE" id="PS50802">
    <property type="entry name" value="OTU"/>
    <property type="match status" value="1"/>
</dbReference>
<evidence type="ECO:0000313" key="4">
    <source>
        <dbReference type="WBParaSite" id="Pan_g9731.t1"/>
    </source>
</evidence>
<dbReference type="InterPro" id="IPR003323">
    <property type="entry name" value="OTU_dom"/>
</dbReference>